<name>A0A5D0RNS4_9RHOB</name>
<dbReference type="RefSeq" id="WP_148376233.1">
    <property type="nucleotide sequence ID" value="NZ_VSIY01000003.1"/>
</dbReference>
<dbReference type="PROSITE" id="PS51257">
    <property type="entry name" value="PROKAR_LIPOPROTEIN"/>
    <property type="match status" value="1"/>
</dbReference>
<reference evidence="2 3" key="1">
    <citation type="submission" date="2019-08" db="EMBL/GenBank/DDBJ databases">
        <title>Identification of a novel species of the genus Boseongicola.</title>
        <authorList>
            <person name="Zhang X.-Q."/>
        </authorList>
    </citation>
    <scope>NUCLEOTIDE SEQUENCE [LARGE SCALE GENOMIC DNA]</scope>
    <source>
        <strain evidence="2 3">HY14</strain>
    </source>
</reference>
<evidence type="ECO:0000313" key="3">
    <source>
        <dbReference type="Proteomes" id="UP000322080"/>
    </source>
</evidence>
<dbReference type="EMBL" id="VSIY01000003">
    <property type="protein sequence ID" value="TYB83143.1"/>
    <property type="molecule type" value="Genomic_DNA"/>
</dbReference>
<keyword evidence="1" id="KW-0732">Signal</keyword>
<dbReference type="Pfam" id="PF11150">
    <property type="entry name" value="DUF2927"/>
    <property type="match status" value="1"/>
</dbReference>
<dbReference type="PROSITE" id="PS51318">
    <property type="entry name" value="TAT"/>
    <property type="match status" value="1"/>
</dbReference>
<evidence type="ECO:0000256" key="1">
    <source>
        <dbReference type="SAM" id="SignalP"/>
    </source>
</evidence>
<feature type="signal peptide" evidence="1">
    <location>
        <begin position="1"/>
        <end position="21"/>
    </location>
</feature>
<keyword evidence="3" id="KW-1185">Reference proteome</keyword>
<gene>
    <name evidence="2" type="ORF">FVF75_02885</name>
</gene>
<dbReference type="Proteomes" id="UP000322080">
    <property type="component" value="Unassembled WGS sequence"/>
</dbReference>
<evidence type="ECO:0000313" key="2">
    <source>
        <dbReference type="EMBL" id="TYB83143.1"/>
    </source>
</evidence>
<organism evidence="2 3">
    <name type="scientific">Maritimibacter fusiformis</name>
    <dbReference type="NCBI Taxonomy" id="2603819"/>
    <lineage>
        <taxon>Bacteria</taxon>
        <taxon>Pseudomonadati</taxon>
        <taxon>Pseudomonadota</taxon>
        <taxon>Alphaproteobacteria</taxon>
        <taxon>Rhodobacterales</taxon>
        <taxon>Roseobacteraceae</taxon>
        <taxon>Maritimibacter</taxon>
    </lineage>
</organism>
<sequence>MRNRRTGLAAMLAGATLLAGCALDPSGAPETSPAAPARPDASLISVPVTGASAELADYYARVQNGLLAQGLLRTDGGGPDAPFGQRELVRNFLKIAFYEEYVDAGGRLVAREKASRMHRWSKPVTISIEFGASVDHAKRTRDRNEFVGFIRRLARVTGHPIRETEPERADFRVFIVSEDERRALGPTLRQIMPNVSRTAVNTVVNLPRSTYCLAFATDPEQDGSYDQAIAVIRAEHPDLLRASCIHEEIAQGLGLSNDYALARPSIFNDDEEFGLLTTHDELLLKMLYDDRLRPGMSEAEARPIVERIAAELMGGNV</sequence>
<dbReference type="AlphaFoldDB" id="A0A5D0RNS4"/>
<dbReference type="InterPro" id="IPR021323">
    <property type="entry name" value="DUF2927"/>
</dbReference>
<accession>A0A5D0RNS4</accession>
<dbReference type="InterPro" id="IPR006311">
    <property type="entry name" value="TAT_signal"/>
</dbReference>
<comment type="caution">
    <text evidence="2">The sequence shown here is derived from an EMBL/GenBank/DDBJ whole genome shotgun (WGS) entry which is preliminary data.</text>
</comment>
<feature type="chain" id="PRO_5023065714" evidence="1">
    <location>
        <begin position="22"/>
        <end position="317"/>
    </location>
</feature>
<protein>
    <submittedName>
        <fullName evidence="2">DUF2927 domain-containing protein</fullName>
    </submittedName>
</protein>
<proteinExistence type="predicted"/>